<feature type="transmembrane region" description="Helical" evidence="1">
    <location>
        <begin position="94"/>
        <end position="117"/>
    </location>
</feature>
<proteinExistence type="predicted"/>
<sequence>MSSTSLSTVLDLIEKDVIHPSLISLMIGHSFTVLLVPLVIALFYFSNRYSRRTPIFILNIIAIILAFFAGVMIDALAIHAILSPTDSWPLGLNISIGILGIFQCILVDLILLLRLISLHPPRHLGLPRFSLLIALPVLLKIARIANLIVLTKQMADASRGPQGTQKMAALWMSTPCLKIDWTAQVVDNTYAANPL</sequence>
<keyword evidence="1" id="KW-1133">Transmembrane helix</keyword>
<gene>
    <name evidence="2" type="ORF">PISMIDRAFT_102254</name>
</gene>
<protein>
    <submittedName>
        <fullName evidence="2">Uncharacterized protein</fullName>
    </submittedName>
</protein>
<evidence type="ECO:0000313" key="2">
    <source>
        <dbReference type="EMBL" id="KIK22582.1"/>
    </source>
</evidence>
<keyword evidence="1" id="KW-0472">Membrane</keyword>
<keyword evidence="1" id="KW-0812">Transmembrane</keyword>
<name>A0A0C9ZJB8_9AGAM</name>
<accession>A0A0C9ZJB8</accession>
<feature type="transmembrane region" description="Helical" evidence="1">
    <location>
        <begin position="129"/>
        <end position="150"/>
    </location>
</feature>
<dbReference type="Proteomes" id="UP000054018">
    <property type="component" value="Unassembled WGS sequence"/>
</dbReference>
<evidence type="ECO:0000313" key="3">
    <source>
        <dbReference type="Proteomes" id="UP000054018"/>
    </source>
</evidence>
<dbReference type="EMBL" id="KN833738">
    <property type="protein sequence ID" value="KIK22582.1"/>
    <property type="molecule type" value="Genomic_DNA"/>
</dbReference>
<reference evidence="2 3" key="1">
    <citation type="submission" date="2014-04" db="EMBL/GenBank/DDBJ databases">
        <authorList>
            <consortium name="DOE Joint Genome Institute"/>
            <person name="Kuo A."/>
            <person name="Kohler A."/>
            <person name="Costa M.D."/>
            <person name="Nagy L.G."/>
            <person name="Floudas D."/>
            <person name="Copeland A."/>
            <person name="Barry K.W."/>
            <person name="Cichocki N."/>
            <person name="Veneault-Fourrey C."/>
            <person name="LaButti K."/>
            <person name="Lindquist E.A."/>
            <person name="Lipzen A."/>
            <person name="Lundell T."/>
            <person name="Morin E."/>
            <person name="Murat C."/>
            <person name="Sun H."/>
            <person name="Tunlid A."/>
            <person name="Henrissat B."/>
            <person name="Grigoriev I.V."/>
            <person name="Hibbett D.S."/>
            <person name="Martin F."/>
            <person name="Nordberg H.P."/>
            <person name="Cantor M.N."/>
            <person name="Hua S.X."/>
        </authorList>
    </citation>
    <scope>NUCLEOTIDE SEQUENCE [LARGE SCALE GENOMIC DNA]</scope>
    <source>
        <strain evidence="2 3">441</strain>
    </source>
</reference>
<feature type="transmembrane region" description="Helical" evidence="1">
    <location>
        <begin position="20"/>
        <end position="44"/>
    </location>
</feature>
<feature type="transmembrane region" description="Helical" evidence="1">
    <location>
        <begin position="56"/>
        <end position="82"/>
    </location>
</feature>
<keyword evidence="3" id="KW-1185">Reference proteome</keyword>
<dbReference type="HOGENOM" id="CLU_099534_0_0_1"/>
<dbReference type="AlphaFoldDB" id="A0A0C9ZJB8"/>
<evidence type="ECO:0000256" key="1">
    <source>
        <dbReference type="SAM" id="Phobius"/>
    </source>
</evidence>
<reference evidence="3" key="2">
    <citation type="submission" date="2015-01" db="EMBL/GenBank/DDBJ databases">
        <title>Evolutionary Origins and Diversification of the Mycorrhizal Mutualists.</title>
        <authorList>
            <consortium name="DOE Joint Genome Institute"/>
            <consortium name="Mycorrhizal Genomics Consortium"/>
            <person name="Kohler A."/>
            <person name="Kuo A."/>
            <person name="Nagy L.G."/>
            <person name="Floudas D."/>
            <person name="Copeland A."/>
            <person name="Barry K.W."/>
            <person name="Cichocki N."/>
            <person name="Veneault-Fourrey C."/>
            <person name="LaButti K."/>
            <person name="Lindquist E.A."/>
            <person name="Lipzen A."/>
            <person name="Lundell T."/>
            <person name="Morin E."/>
            <person name="Murat C."/>
            <person name="Riley R."/>
            <person name="Ohm R."/>
            <person name="Sun H."/>
            <person name="Tunlid A."/>
            <person name="Henrissat B."/>
            <person name="Grigoriev I.V."/>
            <person name="Hibbett D.S."/>
            <person name="Martin F."/>
        </authorList>
    </citation>
    <scope>NUCLEOTIDE SEQUENCE [LARGE SCALE GENOMIC DNA]</scope>
    <source>
        <strain evidence="3">441</strain>
    </source>
</reference>
<organism evidence="2 3">
    <name type="scientific">Pisolithus microcarpus 441</name>
    <dbReference type="NCBI Taxonomy" id="765257"/>
    <lineage>
        <taxon>Eukaryota</taxon>
        <taxon>Fungi</taxon>
        <taxon>Dikarya</taxon>
        <taxon>Basidiomycota</taxon>
        <taxon>Agaricomycotina</taxon>
        <taxon>Agaricomycetes</taxon>
        <taxon>Agaricomycetidae</taxon>
        <taxon>Boletales</taxon>
        <taxon>Sclerodermatineae</taxon>
        <taxon>Pisolithaceae</taxon>
        <taxon>Pisolithus</taxon>
    </lineage>
</organism>
<dbReference type="OrthoDB" id="2548432at2759"/>